<dbReference type="STRING" id="1194083.BN12_230002"/>
<evidence type="ECO:0000256" key="2">
    <source>
        <dbReference type="RuleBase" id="RU003707"/>
    </source>
</evidence>
<dbReference type="InterPro" id="IPR051683">
    <property type="entry name" value="Enoyl-CoA_Hydratase/Isomerase"/>
</dbReference>
<dbReference type="Gene3D" id="1.10.12.10">
    <property type="entry name" value="Lyase 2-enoyl-coa Hydratase, Chain A, domain 2"/>
    <property type="match status" value="1"/>
</dbReference>
<dbReference type="PANTHER" id="PTHR42964:SF1">
    <property type="entry name" value="POLYKETIDE BIOSYNTHESIS ENOYL-COA HYDRATASE PKSH-RELATED"/>
    <property type="match status" value="1"/>
</dbReference>
<comment type="caution">
    <text evidence="3">The sequence shown here is derived from an EMBL/GenBank/DDBJ whole genome shotgun (WGS) entry which is preliminary data.</text>
</comment>
<dbReference type="EMBL" id="CAJB01000146">
    <property type="protein sequence ID" value="CCH77825.1"/>
    <property type="molecule type" value="Genomic_DNA"/>
</dbReference>
<dbReference type="InterPro" id="IPR001753">
    <property type="entry name" value="Enoyl-CoA_hydra/iso"/>
</dbReference>
<dbReference type="EC" id="4.2.1.17" evidence="3"/>
<dbReference type="AlphaFoldDB" id="A0A077M0T7"/>
<keyword evidence="4" id="KW-1185">Reference proteome</keyword>
<dbReference type="Gene3D" id="3.90.226.10">
    <property type="entry name" value="2-enoyl-CoA Hydratase, Chain A, domain 1"/>
    <property type="match status" value="1"/>
</dbReference>
<evidence type="ECO:0000313" key="3">
    <source>
        <dbReference type="EMBL" id="CCH77825.1"/>
    </source>
</evidence>
<dbReference type="PANTHER" id="PTHR42964">
    <property type="entry name" value="ENOYL-COA HYDRATASE"/>
    <property type="match status" value="1"/>
</dbReference>
<dbReference type="GO" id="GO:0004300">
    <property type="term" value="F:enoyl-CoA hydratase activity"/>
    <property type="evidence" value="ECO:0007669"/>
    <property type="project" value="UniProtKB-EC"/>
</dbReference>
<accession>A0A077M0T7</accession>
<evidence type="ECO:0000256" key="1">
    <source>
        <dbReference type="ARBA" id="ARBA00005254"/>
    </source>
</evidence>
<dbReference type="InterPro" id="IPR018376">
    <property type="entry name" value="Enoyl-CoA_hyd/isom_CS"/>
</dbReference>
<evidence type="ECO:0000313" key="4">
    <source>
        <dbReference type="Proteomes" id="UP000035721"/>
    </source>
</evidence>
<gene>
    <name evidence="3" type="ORF">BN12_230002</name>
</gene>
<dbReference type="SUPFAM" id="SSF52096">
    <property type="entry name" value="ClpP/crotonase"/>
    <property type="match status" value="1"/>
</dbReference>
<dbReference type="InterPro" id="IPR029045">
    <property type="entry name" value="ClpP/crotonase-like_dom_sf"/>
</dbReference>
<reference evidence="3 4" key="1">
    <citation type="journal article" date="2013" name="ISME J.">
        <title>A metabolic model for members of the genus Tetrasphaera involved in enhanced biological phosphorus removal.</title>
        <authorList>
            <person name="Kristiansen R."/>
            <person name="Nguyen H.T.T."/>
            <person name="Saunders A.M."/>
            <person name="Nielsen J.L."/>
            <person name="Wimmer R."/>
            <person name="Le V.Q."/>
            <person name="McIlroy S.J."/>
            <person name="Petrovski S."/>
            <person name="Seviour R.J."/>
            <person name="Calteau A."/>
            <person name="Nielsen K.L."/>
            <person name="Nielsen P.H."/>
        </authorList>
    </citation>
    <scope>NUCLEOTIDE SEQUENCE [LARGE SCALE GENOMIC DNA]</scope>
    <source>
        <strain evidence="3 4">T1-X7</strain>
    </source>
</reference>
<comment type="similarity">
    <text evidence="1 2">Belongs to the enoyl-CoA hydratase/isomerase family.</text>
</comment>
<proteinExistence type="inferred from homology"/>
<dbReference type="Pfam" id="PF00378">
    <property type="entry name" value="ECH_1"/>
    <property type="match status" value="1"/>
</dbReference>
<dbReference type="InterPro" id="IPR014748">
    <property type="entry name" value="Enoyl-CoA_hydra_C"/>
</dbReference>
<dbReference type="CDD" id="cd06558">
    <property type="entry name" value="crotonase-like"/>
    <property type="match status" value="1"/>
</dbReference>
<name>A0A077M0T7_9MICO</name>
<dbReference type="PROSITE" id="PS00166">
    <property type="entry name" value="ENOYL_COA_HYDRATASE"/>
    <property type="match status" value="1"/>
</dbReference>
<organism evidence="3 4">
    <name type="scientific">Nostocoides japonicum T1-X7</name>
    <dbReference type="NCBI Taxonomy" id="1194083"/>
    <lineage>
        <taxon>Bacteria</taxon>
        <taxon>Bacillati</taxon>
        <taxon>Actinomycetota</taxon>
        <taxon>Actinomycetes</taxon>
        <taxon>Micrococcales</taxon>
        <taxon>Intrasporangiaceae</taxon>
        <taxon>Nostocoides</taxon>
    </lineage>
</organism>
<protein>
    <submittedName>
        <fullName evidence="3">Putative Enoyl-CoA hydratase</fullName>
        <ecNumber evidence="3">4.2.1.17</ecNumber>
    </submittedName>
</protein>
<sequence>MADRPDTSRSGPRVAVETADGVARIALDSPHNRNALSERLVRELHEAIAAAEADESVRVIVLTHTGSTFCAGADLGEASSGSGSDGARARADQLVDLLDRIVGCALPVVGRIDGHVRAGGMGLVTACDIALAGPRSTFALTESRLGLAASVVSLTVLPRLSDRDAYRLLLTGETVDATEAARIGLVTEAAADVDDALAALLAALRRCSPQGLRETKALLTHGMRAGIAANRDRVAAQSARLFESEEAREGMTAFLERRPPRWAAEGSP</sequence>
<keyword evidence="3" id="KW-0456">Lyase</keyword>
<dbReference type="Proteomes" id="UP000035721">
    <property type="component" value="Unassembled WGS sequence"/>
</dbReference>
<dbReference type="NCBIfam" id="NF005879">
    <property type="entry name" value="PRK07827.1"/>
    <property type="match status" value="1"/>
</dbReference>
<dbReference type="OrthoDB" id="370015at2"/>